<protein>
    <recommendedName>
        <fullName evidence="5">GPN-loop GTPase</fullName>
        <ecNumber evidence="5">3.6.5.-</ecNumber>
    </recommendedName>
</protein>
<evidence type="ECO:0000256" key="6">
    <source>
        <dbReference type="SAM" id="MobiDB-lite"/>
    </source>
</evidence>
<dbReference type="AlphaFoldDB" id="Q23K85"/>
<dbReference type="OrthoDB" id="243313at2759"/>
<dbReference type="CDD" id="cd17870">
    <property type="entry name" value="GPN1"/>
    <property type="match status" value="1"/>
</dbReference>
<feature type="compositionally biased region" description="Basic and acidic residues" evidence="6">
    <location>
        <begin position="308"/>
        <end position="318"/>
    </location>
</feature>
<comment type="subunit">
    <text evidence="5">Binds to RNA polymerase II.</text>
</comment>
<dbReference type="RefSeq" id="XP_001017203.2">
    <property type="nucleotide sequence ID" value="XM_001017203.3"/>
</dbReference>
<accession>Q23K85</accession>
<feature type="region of interest" description="Disordered" evidence="6">
    <location>
        <begin position="308"/>
        <end position="361"/>
    </location>
</feature>
<keyword evidence="5" id="KW-0963">Cytoplasm</keyword>
<dbReference type="GO" id="GO:0005524">
    <property type="term" value="F:ATP binding"/>
    <property type="evidence" value="ECO:0007669"/>
    <property type="project" value="UniProtKB-KW"/>
</dbReference>
<dbReference type="OMA" id="MIIVFNK"/>
<gene>
    <name evidence="7" type="ORF">TTHERM_00194500</name>
</gene>
<keyword evidence="7" id="KW-0067">ATP-binding</keyword>
<dbReference type="GO" id="GO:0003924">
    <property type="term" value="F:GTPase activity"/>
    <property type="evidence" value="ECO:0007669"/>
    <property type="project" value="InterPro"/>
</dbReference>
<dbReference type="KEGG" id="tet:TTHERM_00194500"/>
<dbReference type="Gene3D" id="3.40.50.300">
    <property type="entry name" value="P-loop containing nucleotide triphosphate hydrolases"/>
    <property type="match status" value="1"/>
</dbReference>
<evidence type="ECO:0000256" key="1">
    <source>
        <dbReference type="ARBA" id="ARBA00005290"/>
    </source>
</evidence>
<dbReference type="PANTHER" id="PTHR21231">
    <property type="entry name" value="XPA-BINDING PROTEIN 1-RELATED"/>
    <property type="match status" value="1"/>
</dbReference>
<sequence length="361" mass="41345">MEEEKSQQTSTPQTEQTQKVPGGLNINTERVSLLTIGMAGSGKTTFVRSLVQYLLFSQQDPAYVLNLDPAVQFLPYTPNGDIRQTIDYKKLMKEHQLGPNGAIMTALNLFCAQIDETINNIEATSHTSKHVVVDTPGQIEVFTWSASGSIITQTLLTSMPTVLLYVLDLARCQNPNSFMSNMMFCCSIFYKMKLPMIIVLNKEDAADKEKVLGWIRDYQKLLEEFQNYDSYLSTFSKSMVLSLDEFYNQLRVVAVSSLKMTGFDQLKEAIASAKQEFMDVQYKDLVKNYNRRMAEEQEKQQKELKKFMKDYKKTEEQNKKKKPEAPLNVQVSHVGPTKSKKDDEEKEIKKAEEKIQKMNIE</sequence>
<dbReference type="FunCoup" id="Q23K85">
    <property type="interactions" value="491"/>
</dbReference>
<organism evidence="7 8">
    <name type="scientific">Tetrahymena thermophila (strain SB210)</name>
    <dbReference type="NCBI Taxonomy" id="312017"/>
    <lineage>
        <taxon>Eukaryota</taxon>
        <taxon>Sar</taxon>
        <taxon>Alveolata</taxon>
        <taxon>Ciliophora</taxon>
        <taxon>Intramacronucleata</taxon>
        <taxon>Oligohymenophorea</taxon>
        <taxon>Hymenostomatida</taxon>
        <taxon>Tetrahymenina</taxon>
        <taxon>Tetrahymenidae</taxon>
        <taxon>Tetrahymena</taxon>
    </lineage>
</organism>
<proteinExistence type="inferred from homology"/>
<dbReference type="eggNOG" id="KOG1532">
    <property type="taxonomic scope" value="Eukaryota"/>
</dbReference>
<dbReference type="GO" id="GO:0005737">
    <property type="term" value="C:cytoplasm"/>
    <property type="evidence" value="ECO:0007669"/>
    <property type="project" value="UniProtKB-SubCell"/>
</dbReference>
<comment type="function">
    <text evidence="5">Small GTPase required for proper nuclear import of RNA polymerase II (RNAPII). May act at an RNAP assembly step prior to nuclear import.</text>
</comment>
<dbReference type="PANTHER" id="PTHR21231:SF8">
    <property type="entry name" value="GPN-LOOP GTPASE 1"/>
    <property type="match status" value="1"/>
</dbReference>
<dbReference type="GO" id="GO:0005634">
    <property type="term" value="C:nucleus"/>
    <property type="evidence" value="ECO:0007669"/>
    <property type="project" value="UniProtKB-SubCell"/>
</dbReference>
<dbReference type="HOGENOM" id="CLU_037460_1_3_1"/>
<feature type="compositionally biased region" description="Basic and acidic residues" evidence="6">
    <location>
        <begin position="339"/>
        <end position="361"/>
    </location>
</feature>
<feature type="region of interest" description="Disordered" evidence="6">
    <location>
        <begin position="1"/>
        <end position="22"/>
    </location>
</feature>
<evidence type="ECO:0000256" key="4">
    <source>
        <dbReference type="ARBA" id="ARBA00023134"/>
    </source>
</evidence>
<dbReference type="GO" id="GO:0005525">
    <property type="term" value="F:GTP binding"/>
    <property type="evidence" value="ECO:0007669"/>
    <property type="project" value="UniProtKB-KW"/>
</dbReference>
<evidence type="ECO:0000256" key="2">
    <source>
        <dbReference type="ARBA" id="ARBA00022741"/>
    </source>
</evidence>
<dbReference type="SUPFAM" id="SSF52540">
    <property type="entry name" value="P-loop containing nucleoside triphosphate hydrolases"/>
    <property type="match status" value="1"/>
</dbReference>
<comment type="subcellular location">
    <subcellularLocation>
        <location evidence="5">Cytoplasm</location>
    </subcellularLocation>
    <subcellularLocation>
        <location evidence="5">Nucleus</location>
    </subcellularLocation>
</comment>
<keyword evidence="3 5" id="KW-0378">Hydrolase</keyword>
<dbReference type="InterPro" id="IPR030230">
    <property type="entry name" value="Gpn1/Npa3/XAB1"/>
</dbReference>
<dbReference type="GeneID" id="7823176"/>
<dbReference type="EC" id="3.6.5.-" evidence="5"/>
<dbReference type="InParanoid" id="Q23K85"/>
<evidence type="ECO:0000256" key="5">
    <source>
        <dbReference type="RuleBase" id="RU365059"/>
    </source>
</evidence>
<dbReference type="STRING" id="312017.Q23K85"/>
<evidence type="ECO:0000256" key="3">
    <source>
        <dbReference type="ARBA" id="ARBA00022801"/>
    </source>
</evidence>
<dbReference type="InterPro" id="IPR027417">
    <property type="entry name" value="P-loop_NTPase"/>
</dbReference>
<comment type="similarity">
    <text evidence="1 5">Belongs to the GPN-loop GTPase family.</text>
</comment>
<reference evidence="8" key="1">
    <citation type="journal article" date="2006" name="PLoS Biol.">
        <title>Macronuclear genome sequence of the ciliate Tetrahymena thermophila, a model eukaryote.</title>
        <authorList>
            <person name="Eisen J.A."/>
            <person name="Coyne R.S."/>
            <person name="Wu M."/>
            <person name="Wu D."/>
            <person name="Thiagarajan M."/>
            <person name="Wortman J.R."/>
            <person name="Badger J.H."/>
            <person name="Ren Q."/>
            <person name="Amedeo P."/>
            <person name="Jones K.M."/>
            <person name="Tallon L.J."/>
            <person name="Delcher A.L."/>
            <person name="Salzberg S.L."/>
            <person name="Silva J.C."/>
            <person name="Haas B.J."/>
            <person name="Majoros W.H."/>
            <person name="Farzad M."/>
            <person name="Carlton J.M."/>
            <person name="Smith R.K. Jr."/>
            <person name="Garg J."/>
            <person name="Pearlman R.E."/>
            <person name="Karrer K.M."/>
            <person name="Sun L."/>
            <person name="Manning G."/>
            <person name="Elde N.C."/>
            <person name="Turkewitz A.P."/>
            <person name="Asai D.J."/>
            <person name="Wilkes D.E."/>
            <person name="Wang Y."/>
            <person name="Cai H."/>
            <person name="Collins K."/>
            <person name="Stewart B.A."/>
            <person name="Lee S.R."/>
            <person name="Wilamowska K."/>
            <person name="Weinberg Z."/>
            <person name="Ruzzo W.L."/>
            <person name="Wloga D."/>
            <person name="Gaertig J."/>
            <person name="Frankel J."/>
            <person name="Tsao C.-C."/>
            <person name="Gorovsky M.A."/>
            <person name="Keeling P.J."/>
            <person name="Waller R.F."/>
            <person name="Patron N.J."/>
            <person name="Cherry J.M."/>
            <person name="Stover N.A."/>
            <person name="Krieger C.J."/>
            <person name="del Toro C."/>
            <person name="Ryder H.F."/>
            <person name="Williamson S.C."/>
            <person name="Barbeau R.A."/>
            <person name="Hamilton E.P."/>
            <person name="Orias E."/>
        </authorList>
    </citation>
    <scope>NUCLEOTIDE SEQUENCE [LARGE SCALE GENOMIC DNA]</scope>
    <source>
        <strain evidence="8">SB210</strain>
    </source>
</reference>
<dbReference type="Proteomes" id="UP000009168">
    <property type="component" value="Unassembled WGS sequence"/>
</dbReference>
<dbReference type="EMBL" id="GG662673">
    <property type="protein sequence ID" value="EAR96958.2"/>
    <property type="molecule type" value="Genomic_DNA"/>
</dbReference>
<feature type="compositionally biased region" description="Low complexity" evidence="6">
    <location>
        <begin position="7"/>
        <end position="19"/>
    </location>
</feature>
<keyword evidence="4 5" id="KW-0342">GTP-binding</keyword>
<keyword evidence="8" id="KW-1185">Reference proteome</keyword>
<name>Q23K85_TETTS</name>
<dbReference type="InterPro" id="IPR004130">
    <property type="entry name" value="Gpn"/>
</dbReference>
<evidence type="ECO:0000313" key="8">
    <source>
        <dbReference type="Proteomes" id="UP000009168"/>
    </source>
</evidence>
<keyword evidence="2 5" id="KW-0547">Nucleotide-binding</keyword>
<dbReference type="Pfam" id="PF03029">
    <property type="entry name" value="ATP_bind_1"/>
    <property type="match status" value="1"/>
</dbReference>
<evidence type="ECO:0000313" key="7">
    <source>
        <dbReference type="EMBL" id="EAR96958.2"/>
    </source>
</evidence>